<keyword evidence="6" id="KW-1185">Reference proteome</keyword>
<comment type="subcellular location">
    <subcellularLocation>
        <location evidence="3">Cytoplasm</location>
    </subcellularLocation>
</comment>
<keyword evidence="2 3" id="KW-0067">ATP-binding</keyword>
<dbReference type="PROSITE" id="PS51219">
    <property type="entry name" value="DPCK"/>
    <property type="match status" value="1"/>
</dbReference>
<accession>A0A0V8QG03</accession>
<keyword evidence="1 3" id="KW-0547">Nucleotide-binding</keyword>
<dbReference type="PANTHER" id="PTHR10695">
    <property type="entry name" value="DEPHOSPHO-COA KINASE-RELATED"/>
    <property type="match status" value="1"/>
</dbReference>
<keyword evidence="3" id="KW-0963">Cytoplasm</keyword>
<evidence type="ECO:0000313" key="5">
    <source>
        <dbReference type="EMBL" id="KSV59174.1"/>
    </source>
</evidence>
<evidence type="ECO:0000256" key="3">
    <source>
        <dbReference type="HAMAP-Rule" id="MF_00376"/>
    </source>
</evidence>
<gene>
    <name evidence="3" type="primary">coaE</name>
    <name evidence="5" type="ORF">ASU35_10040</name>
</gene>
<dbReference type="HAMAP" id="MF_00376">
    <property type="entry name" value="Dephospho_CoA_kinase"/>
    <property type="match status" value="1"/>
</dbReference>
<dbReference type="GO" id="GO:0004140">
    <property type="term" value="F:dephospho-CoA kinase activity"/>
    <property type="evidence" value="ECO:0007669"/>
    <property type="project" value="UniProtKB-UniRule"/>
</dbReference>
<dbReference type="NCBIfam" id="TIGR00152">
    <property type="entry name" value="dephospho-CoA kinase"/>
    <property type="match status" value="1"/>
</dbReference>
<keyword evidence="3" id="KW-0418">Kinase</keyword>
<dbReference type="EC" id="2.7.1.24" evidence="3 4"/>
<dbReference type="GO" id="GO:0005524">
    <property type="term" value="F:ATP binding"/>
    <property type="evidence" value="ECO:0007669"/>
    <property type="project" value="UniProtKB-UniRule"/>
</dbReference>
<dbReference type="STRING" id="290052.ASU35_10040"/>
<dbReference type="EMBL" id="LNAM01000151">
    <property type="protein sequence ID" value="KSV59174.1"/>
    <property type="molecule type" value="Genomic_DNA"/>
</dbReference>
<dbReference type="Pfam" id="PF01121">
    <property type="entry name" value="CoaE"/>
    <property type="match status" value="1"/>
</dbReference>
<dbReference type="GO" id="GO:0005737">
    <property type="term" value="C:cytoplasm"/>
    <property type="evidence" value="ECO:0007669"/>
    <property type="project" value="UniProtKB-SubCell"/>
</dbReference>
<dbReference type="CDD" id="cd02022">
    <property type="entry name" value="DPCK"/>
    <property type="match status" value="1"/>
</dbReference>
<feature type="binding site" evidence="3">
    <location>
        <begin position="11"/>
        <end position="16"/>
    </location>
    <ligand>
        <name>ATP</name>
        <dbReference type="ChEBI" id="CHEBI:30616"/>
    </ligand>
</feature>
<dbReference type="PANTHER" id="PTHR10695:SF46">
    <property type="entry name" value="BIFUNCTIONAL COENZYME A SYNTHASE-RELATED"/>
    <property type="match status" value="1"/>
</dbReference>
<comment type="pathway">
    <text evidence="3">Cofactor biosynthesis; coenzyme A biosynthesis; CoA from (R)-pantothenate: step 5/5.</text>
</comment>
<dbReference type="Gene3D" id="3.40.50.300">
    <property type="entry name" value="P-loop containing nucleotide triphosphate hydrolases"/>
    <property type="match status" value="1"/>
</dbReference>
<name>A0A0V8QG03_9FIRM</name>
<keyword evidence="3" id="KW-0173">Coenzyme A biosynthesis</keyword>
<dbReference type="Proteomes" id="UP000054874">
    <property type="component" value="Unassembled WGS sequence"/>
</dbReference>
<comment type="caution">
    <text evidence="5">The sequence shown here is derived from an EMBL/GenBank/DDBJ whole genome shotgun (WGS) entry which is preliminary data.</text>
</comment>
<dbReference type="AlphaFoldDB" id="A0A0V8QG03"/>
<comment type="function">
    <text evidence="3">Catalyzes the phosphorylation of the 3'-hydroxyl group of dephosphocoenzyme A to form coenzyme A.</text>
</comment>
<reference evidence="5 6" key="1">
    <citation type="submission" date="2015-11" db="EMBL/GenBank/DDBJ databases">
        <title>Butyribacter intestini gen. nov., sp. nov., a butyric acid-producing bacterium of the family Lachnospiraceae isolated from the human faeces.</title>
        <authorList>
            <person name="Zou Y."/>
            <person name="Xue W."/>
            <person name="Luo G."/>
            <person name="Lv M."/>
        </authorList>
    </citation>
    <scope>NUCLEOTIDE SEQUENCE [LARGE SCALE GENOMIC DNA]</scope>
    <source>
        <strain evidence="5 6">ACET-33324</strain>
    </source>
</reference>
<keyword evidence="3" id="KW-0808">Transferase</keyword>
<protein>
    <recommendedName>
        <fullName evidence="3 4">Dephospho-CoA kinase</fullName>
        <ecNumber evidence="3 4">2.7.1.24</ecNumber>
    </recommendedName>
    <alternativeName>
        <fullName evidence="3">Dephosphocoenzyme A kinase</fullName>
    </alternativeName>
</protein>
<dbReference type="GO" id="GO:0015937">
    <property type="term" value="P:coenzyme A biosynthetic process"/>
    <property type="evidence" value="ECO:0007669"/>
    <property type="project" value="UniProtKB-UniRule"/>
</dbReference>
<comment type="catalytic activity">
    <reaction evidence="3">
        <text>3'-dephospho-CoA + ATP = ADP + CoA + H(+)</text>
        <dbReference type="Rhea" id="RHEA:18245"/>
        <dbReference type="ChEBI" id="CHEBI:15378"/>
        <dbReference type="ChEBI" id="CHEBI:30616"/>
        <dbReference type="ChEBI" id="CHEBI:57287"/>
        <dbReference type="ChEBI" id="CHEBI:57328"/>
        <dbReference type="ChEBI" id="CHEBI:456216"/>
        <dbReference type="EC" id="2.7.1.24"/>
    </reaction>
</comment>
<proteinExistence type="inferred from homology"/>
<dbReference type="SUPFAM" id="SSF52540">
    <property type="entry name" value="P-loop containing nucleoside triphosphate hydrolases"/>
    <property type="match status" value="1"/>
</dbReference>
<sequence>MKVIGLVGGVGCGKSTAAAILEKAYGARVIIADKIGHLAMEKGCETYQQIVTLFGEEILNDEGQIDRKRLGDIVFPQPDKLAVLNGIIHPFVWRTVKEQINAAEEAGCAFVVLESAILLESSEKGLCDVIFAVTADKEVRFERLRASRGYTREKFEAIMAQQLSEKELKKQVDVLISNNGDEEALEKQLKEAVDKFILEV</sequence>
<evidence type="ECO:0000256" key="4">
    <source>
        <dbReference type="NCBIfam" id="TIGR00152"/>
    </source>
</evidence>
<comment type="similarity">
    <text evidence="3">Belongs to the CoaE family.</text>
</comment>
<evidence type="ECO:0000256" key="1">
    <source>
        <dbReference type="ARBA" id="ARBA00022741"/>
    </source>
</evidence>
<evidence type="ECO:0000313" key="6">
    <source>
        <dbReference type="Proteomes" id="UP000054874"/>
    </source>
</evidence>
<dbReference type="InterPro" id="IPR027417">
    <property type="entry name" value="P-loop_NTPase"/>
</dbReference>
<dbReference type="InterPro" id="IPR001977">
    <property type="entry name" value="Depp_CoAkinase"/>
</dbReference>
<dbReference type="UniPathway" id="UPA00241">
    <property type="reaction ID" value="UER00356"/>
</dbReference>
<evidence type="ECO:0000256" key="2">
    <source>
        <dbReference type="ARBA" id="ARBA00022840"/>
    </source>
</evidence>
<organism evidence="5 6">
    <name type="scientific">Acetivibrio ethanolgignens</name>
    <dbReference type="NCBI Taxonomy" id="290052"/>
    <lineage>
        <taxon>Bacteria</taxon>
        <taxon>Bacillati</taxon>
        <taxon>Bacillota</taxon>
        <taxon>Clostridia</taxon>
        <taxon>Eubacteriales</taxon>
        <taxon>Oscillospiraceae</taxon>
        <taxon>Acetivibrio</taxon>
    </lineage>
</organism>